<organism evidence="11 12">
    <name type="scientific">Effrenium voratum</name>
    <dbReference type="NCBI Taxonomy" id="2562239"/>
    <lineage>
        <taxon>Eukaryota</taxon>
        <taxon>Sar</taxon>
        <taxon>Alveolata</taxon>
        <taxon>Dinophyceae</taxon>
        <taxon>Suessiales</taxon>
        <taxon>Symbiodiniaceae</taxon>
        <taxon>Effrenium</taxon>
    </lineage>
</organism>
<dbReference type="PANTHER" id="PTHR10877:SF183">
    <property type="entry name" value="AT14535P-RELATED"/>
    <property type="match status" value="1"/>
</dbReference>
<dbReference type="Pfam" id="PF20519">
    <property type="entry name" value="Polycystin_dom"/>
    <property type="match status" value="1"/>
</dbReference>
<keyword evidence="3 8" id="KW-0812">Transmembrane</keyword>
<feature type="transmembrane region" description="Helical" evidence="8">
    <location>
        <begin position="676"/>
        <end position="696"/>
    </location>
</feature>
<feature type="transmembrane region" description="Helical" evidence="8">
    <location>
        <begin position="774"/>
        <end position="807"/>
    </location>
</feature>
<comment type="subcellular location">
    <subcellularLocation>
        <location evidence="1">Membrane</location>
        <topology evidence="1">Multi-pass membrane protein</topology>
    </subcellularLocation>
</comment>
<evidence type="ECO:0000256" key="7">
    <source>
        <dbReference type="SAM" id="MobiDB-lite"/>
    </source>
</evidence>
<evidence type="ECO:0000256" key="6">
    <source>
        <dbReference type="SAM" id="Coils"/>
    </source>
</evidence>
<feature type="region of interest" description="Disordered" evidence="7">
    <location>
        <begin position="209"/>
        <end position="237"/>
    </location>
</feature>
<comment type="caution">
    <text evidence="11">The sequence shown here is derived from an EMBL/GenBank/DDBJ whole genome shotgun (WGS) entry which is preliminary data.</text>
</comment>
<protein>
    <submittedName>
        <fullName evidence="11">Uncharacterized protein</fullName>
    </submittedName>
</protein>
<name>A0AA36JAU7_9DINO</name>
<dbReference type="InterPro" id="IPR046791">
    <property type="entry name" value="Polycystin_dom"/>
</dbReference>
<keyword evidence="5 8" id="KW-0472">Membrane</keyword>
<dbReference type="Proteomes" id="UP001178507">
    <property type="component" value="Unassembled WGS sequence"/>
</dbReference>
<dbReference type="InterPro" id="IPR051223">
    <property type="entry name" value="Polycystin"/>
</dbReference>
<keyword evidence="4 8" id="KW-1133">Transmembrane helix</keyword>
<proteinExistence type="inferred from homology"/>
<evidence type="ECO:0000256" key="8">
    <source>
        <dbReference type="SAM" id="Phobius"/>
    </source>
</evidence>
<feature type="region of interest" description="Disordered" evidence="7">
    <location>
        <begin position="1"/>
        <end position="23"/>
    </location>
</feature>
<dbReference type="InterPro" id="IPR013122">
    <property type="entry name" value="PKD1_2_channel"/>
</dbReference>
<evidence type="ECO:0000313" key="12">
    <source>
        <dbReference type="Proteomes" id="UP001178507"/>
    </source>
</evidence>
<dbReference type="GO" id="GO:0016020">
    <property type="term" value="C:membrane"/>
    <property type="evidence" value="ECO:0007669"/>
    <property type="project" value="UniProtKB-SubCell"/>
</dbReference>
<gene>
    <name evidence="11" type="ORF">EVOR1521_LOCUS25604</name>
</gene>
<dbReference type="Pfam" id="PF08016">
    <property type="entry name" value="PKD_channel"/>
    <property type="match status" value="1"/>
</dbReference>
<feature type="compositionally biased region" description="Acidic residues" evidence="7">
    <location>
        <begin position="8"/>
        <end position="20"/>
    </location>
</feature>
<evidence type="ECO:0000256" key="4">
    <source>
        <dbReference type="ARBA" id="ARBA00022989"/>
    </source>
</evidence>
<feature type="domain" description="Polycystin" evidence="10">
    <location>
        <begin position="342"/>
        <end position="569"/>
    </location>
</feature>
<evidence type="ECO:0000256" key="5">
    <source>
        <dbReference type="ARBA" id="ARBA00023136"/>
    </source>
</evidence>
<feature type="coiled-coil region" evidence="6">
    <location>
        <begin position="49"/>
        <end position="112"/>
    </location>
</feature>
<evidence type="ECO:0000256" key="1">
    <source>
        <dbReference type="ARBA" id="ARBA00004141"/>
    </source>
</evidence>
<dbReference type="PANTHER" id="PTHR10877">
    <property type="entry name" value="POLYCYSTIN FAMILY MEMBER"/>
    <property type="match status" value="1"/>
</dbReference>
<accession>A0AA36JAU7</accession>
<evidence type="ECO:0000313" key="11">
    <source>
        <dbReference type="EMBL" id="CAJ1402805.1"/>
    </source>
</evidence>
<feature type="transmembrane region" description="Helical" evidence="8">
    <location>
        <begin position="622"/>
        <end position="640"/>
    </location>
</feature>
<evidence type="ECO:0000256" key="2">
    <source>
        <dbReference type="ARBA" id="ARBA00007200"/>
    </source>
</evidence>
<keyword evidence="6" id="KW-0175">Coiled coil</keyword>
<feature type="transmembrane region" description="Helical" evidence="8">
    <location>
        <begin position="584"/>
        <end position="602"/>
    </location>
</feature>
<reference evidence="11" key="1">
    <citation type="submission" date="2023-08" db="EMBL/GenBank/DDBJ databases">
        <authorList>
            <person name="Chen Y."/>
            <person name="Shah S."/>
            <person name="Dougan E. K."/>
            <person name="Thang M."/>
            <person name="Chan C."/>
        </authorList>
    </citation>
    <scope>NUCLEOTIDE SEQUENCE</scope>
</reference>
<dbReference type="EMBL" id="CAUJNA010003469">
    <property type="protein sequence ID" value="CAJ1402805.1"/>
    <property type="molecule type" value="Genomic_DNA"/>
</dbReference>
<dbReference type="AlphaFoldDB" id="A0AA36JAU7"/>
<evidence type="ECO:0000256" key="3">
    <source>
        <dbReference type="ARBA" id="ARBA00022692"/>
    </source>
</evidence>
<sequence>MIANSAIQEEDDDFEPNMDVDPDKLEEVETARVQIRQLMHEQQRAADYEKRLMRKLQMLDADLASKREEVEGLQRSLNLERNKFAEEYKSEKRERETKAKTQEERIREYLTEVLYTKPKHKGKVGEFNLDTVLVSFVKPNESFRYNLAFRVDAGTSIAQLRNSTCKYWGVSSDNFILRTMANNKCQDDNKVKDCFKQGEIAQLRLEMRRESAEPPTEEELKAIQPKKRAGRKQGQPRYNAKGVEQIQKFGENYASQLRRMGGVYFLLKLRDTKPSEHAAKINLRNLLIYAALVVLSATVYMMRRPAGDAYWCAKGIEDMVTISTPRPGVNSCNDPALCVPRFQEIRTHTEMWDWMNYTLPELFWKEGASSPTLETYNVLLGYFSIRIQNVKTPTSTTEYCVNNARLVTDIGLANPEANISCYPRTVTSSTQRTSVYPELSLYWKNQTSAIQADAQATVRGLSNPGVFRTVEENQAKGIGWINGWVASYDPSGYSVDYRMSVSDADDAKEIFRQDLAFFRSAGWIDTSTRVMMLSFTTYNFDYDQWTASDFILEMPADAELFPSFSVKPFRPRIYETRAELTFTYIDYVRVAIGIYILIFIGWSERQHKVRNHKAGFNYHTSLAGIMDLGLVVFMFVTLIWRSATFHSQPTSEFLAKVNDAGRTLGFTSMRQLAWEYNTVFVLDGIAMIFLMYRMITFFRLSHSVYLLWRAVGQALKMFVFTTLIFVPSLAGFIVVSTALFGRYLFGFSSLGQTSMSTMKLLAGNLDPQVLERDVVVGVISTVALYLLLTFFLLNVFVTIFVDAYYVIRLTSTQPADKWDGQRIRDWVLPGVCVSIFQAVWPSRKSEGD</sequence>
<feature type="domain" description="Polycystin cation channel PKD1/PKD2" evidence="9">
    <location>
        <begin position="594"/>
        <end position="805"/>
    </location>
</feature>
<evidence type="ECO:0000259" key="9">
    <source>
        <dbReference type="Pfam" id="PF08016"/>
    </source>
</evidence>
<keyword evidence="12" id="KW-1185">Reference proteome</keyword>
<comment type="similarity">
    <text evidence="2">Belongs to the polycystin family.</text>
</comment>
<feature type="transmembrane region" description="Helical" evidence="8">
    <location>
        <begin position="717"/>
        <end position="745"/>
    </location>
</feature>
<evidence type="ECO:0000259" key="10">
    <source>
        <dbReference type="Pfam" id="PF20519"/>
    </source>
</evidence>